<evidence type="ECO:0000256" key="9">
    <source>
        <dbReference type="ARBA" id="ARBA00023242"/>
    </source>
</evidence>
<dbReference type="Gene3D" id="3.40.800.20">
    <property type="entry name" value="Histone deacetylase domain"/>
    <property type="match status" value="1"/>
</dbReference>
<keyword evidence="7" id="KW-0805">Transcription regulation</keyword>
<evidence type="ECO:0000256" key="1">
    <source>
        <dbReference type="ARBA" id="ARBA00004123"/>
    </source>
</evidence>
<dbReference type="AlphaFoldDB" id="A0A9P6W1L8"/>
<keyword evidence="8" id="KW-0804">Transcription</keyword>
<comment type="subcellular location">
    <subcellularLocation>
        <location evidence="1">Nucleus</location>
    </subcellularLocation>
</comment>
<evidence type="ECO:0000256" key="4">
    <source>
        <dbReference type="ARBA" id="ARBA00022491"/>
    </source>
</evidence>
<feature type="domain" description="Histone deacetylase" evidence="11">
    <location>
        <begin position="52"/>
        <end position="210"/>
    </location>
</feature>
<name>A0A9P6W1L8_RHOMI</name>
<gene>
    <name evidence="12" type="ORF">C6P46_003533</name>
</gene>
<dbReference type="PANTHER" id="PTHR10625">
    <property type="entry name" value="HISTONE DEACETYLASE HDAC1-RELATED"/>
    <property type="match status" value="1"/>
</dbReference>
<keyword evidence="6" id="KW-0156">Chromatin regulator</keyword>
<dbReference type="Proteomes" id="UP000777482">
    <property type="component" value="Unassembled WGS sequence"/>
</dbReference>
<feature type="compositionally biased region" description="Pro residues" evidence="10">
    <location>
        <begin position="224"/>
        <end position="234"/>
    </location>
</feature>
<comment type="similarity">
    <text evidence="2">Belongs to the histone deacetylase family. HD type 1 subfamily.</text>
</comment>
<evidence type="ECO:0000313" key="12">
    <source>
        <dbReference type="EMBL" id="KAG0662140.1"/>
    </source>
</evidence>
<dbReference type="PANTHER" id="PTHR10625:SF14">
    <property type="entry name" value="HISTONE DEACETYLASE 8"/>
    <property type="match status" value="1"/>
</dbReference>
<keyword evidence="5" id="KW-0378">Hydrolase</keyword>
<accession>A0A9P6W1L8</accession>
<feature type="region of interest" description="Disordered" evidence="10">
    <location>
        <begin position="213"/>
        <end position="234"/>
    </location>
</feature>
<evidence type="ECO:0000256" key="8">
    <source>
        <dbReference type="ARBA" id="ARBA00023163"/>
    </source>
</evidence>
<dbReference type="OrthoDB" id="73273at2759"/>
<evidence type="ECO:0000256" key="10">
    <source>
        <dbReference type="SAM" id="MobiDB-lite"/>
    </source>
</evidence>
<dbReference type="GO" id="GO:0141221">
    <property type="term" value="F:histone deacetylase activity, hydrolytic mechanism"/>
    <property type="evidence" value="ECO:0007669"/>
    <property type="project" value="UniProtKB-EC"/>
</dbReference>
<evidence type="ECO:0000256" key="2">
    <source>
        <dbReference type="ARBA" id="ARBA00006457"/>
    </source>
</evidence>
<dbReference type="PRINTS" id="PR01270">
    <property type="entry name" value="HDASUPER"/>
</dbReference>
<keyword evidence="4" id="KW-0678">Repressor</keyword>
<dbReference type="InterPro" id="IPR037138">
    <property type="entry name" value="His_deacetylse_dom_sf"/>
</dbReference>
<dbReference type="Pfam" id="PF00850">
    <property type="entry name" value="Hist_deacetyl"/>
    <property type="match status" value="2"/>
</dbReference>
<dbReference type="GO" id="GO:0005634">
    <property type="term" value="C:nucleus"/>
    <property type="evidence" value="ECO:0007669"/>
    <property type="project" value="UniProtKB-SubCell"/>
</dbReference>
<dbReference type="EMBL" id="PUHQ01000029">
    <property type="protein sequence ID" value="KAG0662140.1"/>
    <property type="molecule type" value="Genomic_DNA"/>
</dbReference>
<feature type="compositionally biased region" description="Acidic residues" evidence="10">
    <location>
        <begin position="92"/>
        <end position="105"/>
    </location>
</feature>
<sequence length="461" mass="49144">MRRVAYVYSDELIRAADCLPANEGRASLVHSLADSYGLLASSPAGARDRPGDRTACIVPPVRATRDQLTRFHDHAFIDAILGTANSERDSESDSLDSSEEEEEETPAAPSFGLSSERSSAPSRPRKRRKDASAAADNKSGLQDDCPVFPELADYVQLVAGASIAAARELRDGRADVAIAWTGGRHHAKRAEAAGFCYVADAVLAIMELRTPPPKTSAGSLDPDTTPPPPAPPPSRISRVLYLDLDLHHGDGVESAFFSSPHVLTLSLHLFAPLFFPATGALDSTGPTGARAPAAGHALNLALEPGLGEETFERVWGSCVEKVVKAYDADAIVLQLGVDGLAGDPCKEWNLPLASFGFALERVLSWNKRTLLLGGGGYHSANAARAWTYLTSVALGRPLSLEAPIPADLPTTTYEQFAPSFTLDVPAGHVSDRNTSETLARVESAFETYAARLAARKKVQQK</sequence>
<dbReference type="InterPro" id="IPR023801">
    <property type="entry name" value="His_deacetylse_dom"/>
</dbReference>
<dbReference type="InterPro" id="IPR000286">
    <property type="entry name" value="HDACs"/>
</dbReference>
<evidence type="ECO:0000256" key="3">
    <source>
        <dbReference type="ARBA" id="ARBA00012111"/>
    </source>
</evidence>
<proteinExistence type="inferred from homology"/>
<reference evidence="12 13" key="1">
    <citation type="submission" date="2020-11" db="EMBL/GenBank/DDBJ databases">
        <title>Kefir isolates.</title>
        <authorList>
            <person name="Marcisauskas S."/>
            <person name="Kim Y."/>
            <person name="Blasche S."/>
        </authorList>
    </citation>
    <scope>NUCLEOTIDE SEQUENCE [LARGE SCALE GENOMIC DNA]</scope>
    <source>
        <strain evidence="12 13">KR</strain>
    </source>
</reference>
<evidence type="ECO:0000259" key="11">
    <source>
        <dbReference type="Pfam" id="PF00850"/>
    </source>
</evidence>
<protein>
    <recommendedName>
        <fullName evidence="3">histone deacetylase</fullName>
        <ecNumber evidence="3">3.5.1.98</ecNumber>
    </recommendedName>
</protein>
<dbReference type="InterPro" id="IPR023696">
    <property type="entry name" value="Ureohydrolase_dom_sf"/>
</dbReference>
<feature type="domain" description="Histone deacetylase" evidence="11">
    <location>
        <begin position="236"/>
        <end position="392"/>
    </location>
</feature>
<evidence type="ECO:0000256" key="7">
    <source>
        <dbReference type="ARBA" id="ARBA00023015"/>
    </source>
</evidence>
<dbReference type="SUPFAM" id="SSF52768">
    <property type="entry name" value="Arginase/deacetylase"/>
    <property type="match status" value="1"/>
</dbReference>
<feature type="region of interest" description="Disordered" evidence="10">
    <location>
        <begin position="82"/>
        <end position="142"/>
    </location>
</feature>
<evidence type="ECO:0000313" key="13">
    <source>
        <dbReference type="Proteomes" id="UP000777482"/>
    </source>
</evidence>
<comment type="caution">
    <text evidence="12">The sequence shown here is derived from an EMBL/GenBank/DDBJ whole genome shotgun (WGS) entry which is preliminary data.</text>
</comment>
<keyword evidence="9" id="KW-0539">Nucleus</keyword>
<organism evidence="12 13">
    <name type="scientific">Rhodotorula mucilaginosa</name>
    <name type="common">Yeast</name>
    <name type="synonym">Rhodotorula rubra</name>
    <dbReference type="NCBI Taxonomy" id="5537"/>
    <lineage>
        <taxon>Eukaryota</taxon>
        <taxon>Fungi</taxon>
        <taxon>Dikarya</taxon>
        <taxon>Basidiomycota</taxon>
        <taxon>Pucciniomycotina</taxon>
        <taxon>Microbotryomycetes</taxon>
        <taxon>Sporidiobolales</taxon>
        <taxon>Sporidiobolaceae</taxon>
        <taxon>Rhodotorula</taxon>
    </lineage>
</organism>
<evidence type="ECO:0000256" key="6">
    <source>
        <dbReference type="ARBA" id="ARBA00022853"/>
    </source>
</evidence>
<dbReference type="GO" id="GO:0031507">
    <property type="term" value="P:heterochromatin formation"/>
    <property type="evidence" value="ECO:0007669"/>
    <property type="project" value="TreeGrafter"/>
</dbReference>
<keyword evidence="13" id="KW-1185">Reference proteome</keyword>
<evidence type="ECO:0000256" key="5">
    <source>
        <dbReference type="ARBA" id="ARBA00022801"/>
    </source>
</evidence>
<dbReference type="EC" id="3.5.1.98" evidence="3"/>